<dbReference type="PROSITE" id="PS01305">
    <property type="entry name" value="MOAA_NIFB_PQQE"/>
    <property type="match status" value="1"/>
</dbReference>
<dbReference type="EC" id="4.1.99.22" evidence="1 12"/>
<dbReference type="HAMAP" id="MF_01225_B">
    <property type="entry name" value="MoaA_B"/>
    <property type="match status" value="1"/>
</dbReference>
<dbReference type="SFLD" id="SFLDG01383">
    <property type="entry name" value="cyclic_pyranopterin_phosphate"/>
    <property type="match status" value="1"/>
</dbReference>
<feature type="binding site" evidence="12">
    <location>
        <position position="47"/>
    </location>
    <ligand>
        <name>[4Fe-4S] cluster</name>
        <dbReference type="ChEBI" id="CHEBI:49883"/>
        <label>1</label>
        <note>4Fe-4S-S-AdoMet</note>
    </ligand>
</feature>
<dbReference type="SMART" id="SM00729">
    <property type="entry name" value="Elp3"/>
    <property type="match status" value="1"/>
</dbReference>
<keyword evidence="5 12" id="KW-0547">Nucleotide-binding</keyword>
<feature type="binding site" evidence="12">
    <location>
        <position position="51"/>
    </location>
    <ligand>
        <name>[4Fe-4S] cluster</name>
        <dbReference type="ChEBI" id="CHEBI:49883"/>
        <label>1</label>
        <note>4Fe-4S-S-AdoMet</note>
    </ligand>
</feature>
<feature type="binding site" evidence="12">
    <location>
        <position position="91"/>
    </location>
    <ligand>
        <name>GTP</name>
        <dbReference type="ChEBI" id="CHEBI:37565"/>
    </ligand>
</feature>
<evidence type="ECO:0000256" key="5">
    <source>
        <dbReference type="ARBA" id="ARBA00022741"/>
    </source>
</evidence>
<feature type="binding site" evidence="12">
    <location>
        <position position="54"/>
    </location>
    <ligand>
        <name>[4Fe-4S] cluster</name>
        <dbReference type="ChEBI" id="CHEBI:49883"/>
        <label>1</label>
        <note>4Fe-4S-S-AdoMet</note>
    </ligand>
</feature>
<evidence type="ECO:0000256" key="12">
    <source>
        <dbReference type="HAMAP-Rule" id="MF_01225"/>
    </source>
</evidence>
<comment type="caution">
    <text evidence="14">The sequence shown here is derived from an EMBL/GenBank/DDBJ whole genome shotgun (WGS) entry which is preliminary data.</text>
</comment>
<dbReference type="NCBIfam" id="TIGR02666">
    <property type="entry name" value="moaA"/>
    <property type="match status" value="1"/>
</dbReference>
<dbReference type="PANTHER" id="PTHR22960">
    <property type="entry name" value="MOLYBDOPTERIN COFACTOR SYNTHESIS PROTEIN A"/>
    <property type="match status" value="1"/>
</dbReference>
<comment type="function">
    <text evidence="12">Catalyzes the cyclization of GTP to (8S)-3',8-cyclo-7,8-dihydroguanosine 5'-triphosphate.</text>
</comment>
<dbReference type="InterPro" id="IPR013785">
    <property type="entry name" value="Aldolase_TIM"/>
</dbReference>
<evidence type="ECO:0000256" key="2">
    <source>
        <dbReference type="ARBA" id="ARBA00022485"/>
    </source>
</evidence>
<sequence length="376" mass="41338">MTPMPTALGMPGLRTRLEPSPADPALGLVDSFGRRAADLRISLTDKCNLRCTYCMPAEGMDWRPSSELLTAAEIQRLVRIGVQRLGIVELRLTGGEPLIRPDLEEIIAGVHREHPELPISLTTNAIGLDRRAAGLRAAGLTRLNVSLDTLDRAAFARLARRDRLPQVLAGIRAAQEAGLEPVKINSVLLRGINDDGAADLLAWTLEQGLQLRFIEQMPLDEDHTWTRRGMVTAAEIRQLLSRRFRLDPRPVPRAGAPAELWDVRALDAELADEPLGTVGIIASVTEPFCGDCRRTRLTAEGEIRSCLFSHEEFGLRDLLRGQTEQGALPQERADELIAERWRAAMWIKPAAHGMDRTGLGDDGFVQPVRSMSAIGG</sequence>
<keyword evidence="6 12" id="KW-0408">Iron</keyword>
<dbReference type="GO" id="GO:0061798">
    <property type="term" value="F:GTP 3',8'-cyclase activity"/>
    <property type="evidence" value="ECO:0007669"/>
    <property type="project" value="UniProtKB-UniRule"/>
</dbReference>
<comment type="similarity">
    <text evidence="12">Belongs to the radical SAM superfamily. MoaA family.</text>
</comment>
<keyword evidence="7 12" id="KW-0411">Iron-sulfur</keyword>
<comment type="pathway">
    <text evidence="12">Cofactor biosynthesis; molybdopterin biosynthesis.</text>
</comment>
<proteinExistence type="inferred from homology"/>
<evidence type="ECO:0000256" key="3">
    <source>
        <dbReference type="ARBA" id="ARBA00022691"/>
    </source>
</evidence>
<dbReference type="SFLD" id="SFLDG01386">
    <property type="entry name" value="main_SPASM_domain-containing"/>
    <property type="match status" value="1"/>
</dbReference>
<comment type="subunit">
    <text evidence="12">Monomer and homodimer.</text>
</comment>
<keyword evidence="8 12" id="KW-0342">GTP-binding</keyword>
<evidence type="ECO:0000259" key="13">
    <source>
        <dbReference type="PROSITE" id="PS51918"/>
    </source>
</evidence>
<evidence type="ECO:0000256" key="7">
    <source>
        <dbReference type="ARBA" id="ARBA00023014"/>
    </source>
</evidence>
<gene>
    <name evidence="12" type="primary">moaA</name>
    <name evidence="14" type="ORF">C884_01619</name>
</gene>
<dbReference type="PANTHER" id="PTHR22960:SF0">
    <property type="entry name" value="MOLYBDENUM COFACTOR BIOSYNTHESIS PROTEIN 1"/>
    <property type="match status" value="1"/>
</dbReference>
<feature type="binding site" evidence="12">
    <location>
        <position position="95"/>
    </location>
    <ligand>
        <name>S-adenosyl-L-methionine</name>
        <dbReference type="ChEBI" id="CHEBI:59789"/>
    </ligand>
</feature>
<feature type="binding site" evidence="12">
    <location>
        <position position="183"/>
    </location>
    <ligand>
        <name>GTP</name>
        <dbReference type="ChEBI" id="CHEBI:37565"/>
    </ligand>
</feature>
<organism evidence="14 15">
    <name type="scientific">Kocuria palustris PEL</name>
    <dbReference type="NCBI Taxonomy" id="1236550"/>
    <lineage>
        <taxon>Bacteria</taxon>
        <taxon>Bacillati</taxon>
        <taxon>Actinomycetota</taxon>
        <taxon>Actinomycetes</taxon>
        <taxon>Micrococcales</taxon>
        <taxon>Micrococcaceae</taxon>
        <taxon>Kocuria</taxon>
    </lineage>
</organism>
<dbReference type="GO" id="GO:0061799">
    <property type="term" value="F:cyclic pyranopterin monophosphate synthase activity"/>
    <property type="evidence" value="ECO:0007669"/>
    <property type="project" value="TreeGrafter"/>
</dbReference>
<dbReference type="AlphaFoldDB" id="M2XXM5"/>
<dbReference type="InterPro" id="IPR000385">
    <property type="entry name" value="MoaA_NifB_PqqE_Fe-S-bd_CS"/>
</dbReference>
<evidence type="ECO:0000256" key="1">
    <source>
        <dbReference type="ARBA" id="ARBA00012167"/>
    </source>
</evidence>
<dbReference type="GO" id="GO:1904047">
    <property type="term" value="F:S-adenosyl-L-methionine binding"/>
    <property type="evidence" value="ECO:0007669"/>
    <property type="project" value="UniProtKB-UniRule"/>
</dbReference>
<evidence type="ECO:0000256" key="6">
    <source>
        <dbReference type="ARBA" id="ARBA00023004"/>
    </source>
</evidence>
<dbReference type="InterPro" id="IPR013483">
    <property type="entry name" value="MoaA"/>
</dbReference>
<dbReference type="GO" id="GO:0046872">
    <property type="term" value="F:metal ion binding"/>
    <property type="evidence" value="ECO:0007669"/>
    <property type="project" value="UniProtKB-KW"/>
</dbReference>
<comment type="cofactor">
    <cofactor evidence="12">
        <name>[4Fe-4S] cluster</name>
        <dbReference type="ChEBI" id="CHEBI:49883"/>
    </cofactor>
    <text evidence="12">Binds 2 [4Fe-4S] clusters. Binds 1 [4Fe-4S] cluster coordinated with 3 cysteines and an exchangeable S-adenosyl-L-methionine and 1 [4Fe-4S] cluster coordinated with 3 cysteines and the GTP-derived substrate.</text>
</comment>
<dbReference type="STRING" id="71999.KPaMU14_01165"/>
<keyword evidence="15" id="KW-1185">Reference proteome</keyword>
<dbReference type="UniPathway" id="UPA00344"/>
<dbReference type="GO" id="GO:0006777">
    <property type="term" value="P:Mo-molybdopterin cofactor biosynthetic process"/>
    <property type="evidence" value="ECO:0007669"/>
    <property type="project" value="UniProtKB-UniRule"/>
</dbReference>
<dbReference type="InterPro" id="IPR010505">
    <property type="entry name" value="MoaA_twitch"/>
</dbReference>
<reference evidence="14 15" key="1">
    <citation type="journal article" date="2014" name="Genome Announc.">
        <title>Draft Genome Sequence of Kocuria palustris PEL.</title>
        <authorList>
            <person name="Sharma G."/>
            <person name="Khatri I."/>
            <person name="Subramanian S."/>
        </authorList>
    </citation>
    <scope>NUCLEOTIDE SEQUENCE [LARGE SCALE GENOMIC DNA]</scope>
    <source>
        <strain evidence="14 15">PEL</strain>
    </source>
</reference>
<feature type="binding site" evidence="12">
    <location>
        <position position="146"/>
    </location>
    <ligand>
        <name>S-adenosyl-L-methionine</name>
        <dbReference type="ChEBI" id="CHEBI:59789"/>
    </ligand>
</feature>
<evidence type="ECO:0000256" key="8">
    <source>
        <dbReference type="ARBA" id="ARBA00023134"/>
    </source>
</evidence>
<dbReference type="GO" id="GO:0051539">
    <property type="term" value="F:4 iron, 4 sulfur cluster binding"/>
    <property type="evidence" value="ECO:0007669"/>
    <property type="project" value="UniProtKB-UniRule"/>
</dbReference>
<evidence type="ECO:0000313" key="14">
    <source>
        <dbReference type="EMBL" id="EME37568.1"/>
    </source>
</evidence>
<accession>M2XXM5</accession>
<protein>
    <recommendedName>
        <fullName evidence="1 12">GTP 3',8-cyclase</fullName>
        <ecNumber evidence="1 12">4.1.99.22</ecNumber>
    </recommendedName>
    <alternativeName>
        <fullName evidence="12">Molybdenum cofactor biosynthesis protein A</fullName>
    </alternativeName>
</protein>
<feature type="binding site" evidence="12">
    <location>
        <position position="289"/>
    </location>
    <ligand>
        <name>[4Fe-4S] cluster</name>
        <dbReference type="ChEBI" id="CHEBI:49883"/>
        <label>2</label>
        <note>4Fe-4S-substrate</note>
    </ligand>
</feature>
<dbReference type="EMBL" id="ANHZ02000003">
    <property type="protein sequence ID" value="EME37568.1"/>
    <property type="molecule type" value="Genomic_DNA"/>
</dbReference>
<dbReference type="Pfam" id="PF06463">
    <property type="entry name" value="Mob_synth_C"/>
    <property type="match status" value="1"/>
</dbReference>
<dbReference type="Proteomes" id="UP000009877">
    <property type="component" value="Unassembled WGS sequence"/>
</dbReference>
<keyword evidence="4 12" id="KW-0479">Metal-binding</keyword>
<comment type="catalytic activity">
    <reaction evidence="11 12">
        <text>GTP + AH2 + S-adenosyl-L-methionine = (8S)-3',8-cyclo-7,8-dihydroguanosine 5'-triphosphate + 5'-deoxyadenosine + L-methionine + A + H(+)</text>
        <dbReference type="Rhea" id="RHEA:49576"/>
        <dbReference type="ChEBI" id="CHEBI:13193"/>
        <dbReference type="ChEBI" id="CHEBI:15378"/>
        <dbReference type="ChEBI" id="CHEBI:17319"/>
        <dbReference type="ChEBI" id="CHEBI:17499"/>
        <dbReference type="ChEBI" id="CHEBI:37565"/>
        <dbReference type="ChEBI" id="CHEBI:57844"/>
        <dbReference type="ChEBI" id="CHEBI:59789"/>
        <dbReference type="ChEBI" id="CHEBI:131766"/>
        <dbReference type="EC" id="4.1.99.22"/>
    </reaction>
</comment>
<feature type="domain" description="Radical SAM core" evidence="13">
    <location>
        <begin position="31"/>
        <end position="257"/>
    </location>
</feature>
<dbReference type="InterPro" id="IPR007197">
    <property type="entry name" value="rSAM"/>
</dbReference>
<dbReference type="InterPro" id="IPR040064">
    <property type="entry name" value="MoaA-like"/>
</dbReference>
<keyword evidence="3 12" id="KW-0949">S-adenosyl-L-methionine</keyword>
<dbReference type="CDD" id="cd21117">
    <property type="entry name" value="Twitch_MoaA"/>
    <property type="match status" value="1"/>
</dbReference>
<dbReference type="SFLD" id="SFLDS00029">
    <property type="entry name" value="Radical_SAM"/>
    <property type="match status" value="1"/>
</dbReference>
<keyword evidence="10 12" id="KW-0456">Lyase</keyword>
<evidence type="ECO:0000313" key="15">
    <source>
        <dbReference type="Proteomes" id="UP000009877"/>
    </source>
</evidence>
<dbReference type="Gene3D" id="3.20.20.70">
    <property type="entry name" value="Aldolase class I"/>
    <property type="match status" value="1"/>
</dbReference>
<feature type="binding site" evidence="12">
    <location>
        <begin position="294"/>
        <end position="296"/>
    </location>
    <ligand>
        <name>GTP</name>
        <dbReference type="ChEBI" id="CHEBI:37565"/>
    </ligand>
</feature>
<dbReference type="CDD" id="cd01335">
    <property type="entry name" value="Radical_SAM"/>
    <property type="match status" value="1"/>
</dbReference>
<feature type="binding site" evidence="12">
    <location>
        <position position="122"/>
    </location>
    <ligand>
        <name>GTP</name>
        <dbReference type="ChEBI" id="CHEBI:37565"/>
    </ligand>
</feature>
<feature type="binding site" evidence="12">
    <location>
        <position position="217"/>
    </location>
    <ligand>
        <name>S-adenosyl-L-methionine</name>
        <dbReference type="ChEBI" id="CHEBI:59789"/>
    </ligand>
</feature>
<evidence type="ECO:0000256" key="11">
    <source>
        <dbReference type="ARBA" id="ARBA00048697"/>
    </source>
</evidence>
<dbReference type="PROSITE" id="PS51918">
    <property type="entry name" value="RADICAL_SAM"/>
    <property type="match status" value="1"/>
</dbReference>
<evidence type="ECO:0000256" key="10">
    <source>
        <dbReference type="ARBA" id="ARBA00023239"/>
    </source>
</evidence>
<keyword evidence="9 12" id="KW-0501">Molybdenum cofactor biosynthesis</keyword>
<name>M2XXM5_9MICC</name>
<keyword evidence="2 12" id="KW-0004">4Fe-4S</keyword>
<dbReference type="Pfam" id="PF04055">
    <property type="entry name" value="Radical_SAM"/>
    <property type="match status" value="1"/>
</dbReference>
<dbReference type="SFLD" id="SFLDG01067">
    <property type="entry name" value="SPASM/twitch_domain_containing"/>
    <property type="match status" value="1"/>
</dbReference>
<evidence type="ECO:0000256" key="4">
    <source>
        <dbReference type="ARBA" id="ARBA00022723"/>
    </source>
</evidence>
<feature type="binding site" evidence="12">
    <location>
        <position position="306"/>
    </location>
    <ligand>
        <name>[4Fe-4S] cluster</name>
        <dbReference type="ChEBI" id="CHEBI:49883"/>
        <label>2</label>
        <note>4Fe-4S-substrate</note>
    </ligand>
</feature>
<dbReference type="SUPFAM" id="SSF102114">
    <property type="entry name" value="Radical SAM enzymes"/>
    <property type="match status" value="1"/>
</dbReference>
<dbReference type="InterPro" id="IPR058240">
    <property type="entry name" value="rSAM_sf"/>
</dbReference>
<feature type="binding site" evidence="12">
    <location>
        <position position="40"/>
    </location>
    <ligand>
        <name>GTP</name>
        <dbReference type="ChEBI" id="CHEBI:37565"/>
    </ligand>
</feature>
<evidence type="ECO:0000256" key="9">
    <source>
        <dbReference type="ARBA" id="ARBA00023150"/>
    </source>
</evidence>
<dbReference type="InterPro" id="IPR006638">
    <property type="entry name" value="Elp3/MiaA/NifB-like_rSAM"/>
</dbReference>
<feature type="binding site" evidence="12">
    <location>
        <position position="292"/>
    </location>
    <ligand>
        <name>[4Fe-4S] cluster</name>
        <dbReference type="ChEBI" id="CHEBI:49883"/>
        <label>2</label>
        <note>4Fe-4S-substrate</note>
    </ligand>
</feature>
<dbReference type="GO" id="GO:0005525">
    <property type="term" value="F:GTP binding"/>
    <property type="evidence" value="ECO:0007669"/>
    <property type="project" value="UniProtKB-UniRule"/>
</dbReference>
<feature type="binding site" evidence="12">
    <location>
        <position position="53"/>
    </location>
    <ligand>
        <name>S-adenosyl-L-methionine</name>
        <dbReference type="ChEBI" id="CHEBI:59789"/>
    </ligand>
</feature>
<dbReference type="InterPro" id="IPR050105">
    <property type="entry name" value="MoCo_biosynth_MoaA/MoaC"/>
</dbReference>